<evidence type="ECO:0000313" key="2">
    <source>
        <dbReference type="EMBL" id="AJF06759.1"/>
    </source>
</evidence>
<dbReference type="InterPro" id="IPR012347">
    <property type="entry name" value="Ferritin-like"/>
</dbReference>
<evidence type="ECO:0000259" key="1">
    <source>
        <dbReference type="Pfam" id="PF02915"/>
    </source>
</evidence>
<protein>
    <submittedName>
        <fullName evidence="2">Ferritin</fullName>
    </submittedName>
</protein>
<dbReference type="InterPro" id="IPR009078">
    <property type="entry name" value="Ferritin-like_SF"/>
</dbReference>
<dbReference type="PANTHER" id="PTHR33531">
    <property type="entry name" value="RUBRERYTHRIN SUBFAMILY"/>
    <property type="match status" value="1"/>
</dbReference>
<dbReference type="OrthoDB" id="1118885at2"/>
<dbReference type="STRING" id="483547.GSUB_09680"/>
<dbReference type="GO" id="GO:0046872">
    <property type="term" value="F:metal ion binding"/>
    <property type="evidence" value="ECO:0007669"/>
    <property type="project" value="InterPro"/>
</dbReference>
<feature type="domain" description="Rubrerythrin diiron-binding" evidence="1">
    <location>
        <begin position="92"/>
        <end position="145"/>
    </location>
</feature>
<sequence>MSFSTLDDVIKYAVQREEEAYQLYKKAAAQTKSIAARKLFEEMAAEEAGHKEVFGKMNLERAEHYRKKTLPDMKISQFLAETPLKPDASYPEILAYAIKAEENAYNLYLAAANAIDDPDLEKVLRVFADVEKGHKIKVERIYDEHVLSEN</sequence>
<dbReference type="InterPro" id="IPR003251">
    <property type="entry name" value="Rr_diiron-bd_dom"/>
</dbReference>
<organism evidence="2 3">
    <name type="scientific">Geoalkalibacter subterraneus</name>
    <dbReference type="NCBI Taxonomy" id="483547"/>
    <lineage>
        <taxon>Bacteria</taxon>
        <taxon>Pseudomonadati</taxon>
        <taxon>Thermodesulfobacteriota</taxon>
        <taxon>Desulfuromonadia</taxon>
        <taxon>Desulfuromonadales</taxon>
        <taxon>Geoalkalibacteraceae</taxon>
        <taxon>Geoalkalibacter</taxon>
    </lineage>
</organism>
<dbReference type="RefSeq" id="WP_040200524.1">
    <property type="nucleotide sequence ID" value="NZ_CP010311.1"/>
</dbReference>
<dbReference type="HOGENOM" id="CLU_119858_2_0_7"/>
<feature type="domain" description="Rubrerythrin diiron-binding" evidence="1">
    <location>
        <begin position="8"/>
        <end position="66"/>
    </location>
</feature>
<dbReference type="CDD" id="cd01045">
    <property type="entry name" value="Ferritin_like_AB"/>
    <property type="match status" value="1"/>
</dbReference>
<dbReference type="GO" id="GO:0016491">
    <property type="term" value="F:oxidoreductase activity"/>
    <property type="evidence" value="ECO:0007669"/>
    <property type="project" value="InterPro"/>
</dbReference>
<dbReference type="AlphaFoldDB" id="A0A0B5FQ18"/>
<dbReference type="PANTHER" id="PTHR33531:SF10">
    <property type="entry name" value="BLR7895 PROTEIN"/>
    <property type="match status" value="1"/>
</dbReference>
<dbReference type="Gene3D" id="1.20.1260.10">
    <property type="match status" value="1"/>
</dbReference>
<dbReference type="Proteomes" id="UP000035036">
    <property type="component" value="Chromosome"/>
</dbReference>
<dbReference type="KEGG" id="gsb:GSUB_09680"/>
<proteinExistence type="predicted"/>
<evidence type="ECO:0000313" key="3">
    <source>
        <dbReference type="Proteomes" id="UP000035036"/>
    </source>
</evidence>
<dbReference type="EMBL" id="CP010311">
    <property type="protein sequence ID" value="AJF06759.1"/>
    <property type="molecule type" value="Genomic_DNA"/>
</dbReference>
<dbReference type="SUPFAM" id="SSF47240">
    <property type="entry name" value="Ferritin-like"/>
    <property type="match status" value="1"/>
</dbReference>
<reference evidence="2 3" key="1">
    <citation type="journal article" date="2015" name="Genome Announc.">
        <title>Genomes of Geoalkalibacter ferrihydriticus Z-0531T and Geoalkalibacter subterraneus Red1T, Two Haloalkaliphilic Metal-Reducing Deltaproteobacteria.</title>
        <authorList>
            <person name="Badalamenti J.P."/>
            <person name="Krajmalnik-Brown R."/>
            <person name="Torres C.I."/>
            <person name="Bond D.R."/>
        </authorList>
    </citation>
    <scope>NUCLEOTIDE SEQUENCE [LARGE SCALE GENOMIC DNA]</scope>
    <source>
        <strain evidence="2 3">Red1</strain>
    </source>
</reference>
<name>A0A0B5FQ18_9BACT</name>
<accession>A0A0B5FQ18</accession>
<dbReference type="Pfam" id="PF02915">
    <property type="entry name" value="Rubrerythrin"/>
    <property type="match status" value="2"/>
</dbReference>
<keyword evidence="3" id="KW-1185">Reference proteome</keyword>
<gene>
    <name evidence="2" type="ORF">GSUB_09680</name>
</gene>